<accession>A0A2M7XER0</accession>
<dbReference type="GO" id="GO:0005524">
    <property type="term" value="F:ATP binding"/>
    <property type="evidence" value="ECO:0007669"/>
    <property type="project" value="UniProtKB-KW"/>
</dbReference>
<dbReference type="Proteomes" id="UP000229749">
    <property type="component" value="Unassembled WGS sequence"/>
</dbReference>
<dbReference type="InterPro" id="IPR022636">
    <property type="entry name" value="S-AdoMet_synthetase_sfam"/>
</dbReference>
<feature type="domain" description="S-adenosylmethionine synthetase central" evidence="9">
    <location>
        <begin position="101"/>
        <end position="203"/>
    </location>
</feature>
<keyword evidence="6" id="KW-0460">Magnesium</keyword>
<dbReference type="Gene3D" id="3.30.300.10">
    <property type="match status" value="3"/>
</dbReference>
<evidence type="ECO:0000313" key="12">
    <source>
        <dbReference type="Proteomes" id="UP000229749"/>
    </source>
</evidence>
<sequence length="347" mass="39243">MIKSVESFLSGFPDKVCDQIADGLVDEYLRRDPDAHVNLHVLGSQGMFMIGGEVHSKADFDISEIAKHIYKRIGYQDEVEIFVNIHEVSDSLYKNKKSNLAIVNGYATRETREYLPKPLVYVHDLSRRLDNLRKIDPSLHWIGPDGRIQLIMDGQIMTHITLFIQHLPTVSLLEVQKYFLDHIFSSFFKSSSIKIAINPFGSFVQGGLFLQGGMSGRASHIDFYGGLIPSGSVSLSGRDPQQIERAGAYMARYVAKQLVAQGLVDAVMICLTYTGVLNELPIIEVRPVVGKQNKSKEELTKFVKENYDFRTEAIVEFLHLKQPFYEAASVYGQFGREGFPWEEINML</sequence>
<evidence type="ECO:0000256" key="3">
    <source>
        <dbReference type="ARBA" id="ARBA00022723"/>
    </source>
</evidence>
<evidence type="ECO:0000259" key="8">
    <source>
        <dbReference type="Pfam" id="PF00438"/>
    </source>
</evidence>
<dbReference type="GO" id="GO:0046872">
    <property type="term" value="F:metal ion binding"/>
    <property type="evidence" value="ECO:0007669"/>
    <property type="project" value="UniProtKB-KW"/>
</dbReference>
<feature type="domain" description="S-adenosylmethionine synthetase C-terminal" evidence="10">
    <location>
        <begin position="206"/>
        <end position="342"/>
    </location>
</feature>
<dbReference type="EMBL" id="PFWS01000060">
    <property type="protein sequence ID" value="PJA46377.1"/>
    <property type="molecule type" value="Genomic_DNA"/>
</dbReference>
<comment type="caution">
    <text evidence="11">The sequence shown here is derived from an EMBL/GenBank/DDBJ whole genome shotgun (WGS) entry which is preliminary data.</text>
</comment>
<feature type="domain" description="S-adenosylmethionine synthetase N-terminal" evidence="8">
    <location>
        <begin position="4"/>
        <end position="89"/>
    </location>
</feature>
<dbReference type="InterPro" id="IPR022630">
    <property type="entry name" value="S-AdoMet_synt_C"/>
</dbReference>
<dbReference type="Pfam" id="PF00438">
    <property type="entry name" value="S-AdoMet_synt_N"/>
    <property type="match status" value="1"/>
</dbReference>
<evidence type="ECO:0000256" key="5">
    <source>
        <dbReference type="ARBA" id="ARBA00022840"/>
    </source>
</evidence>
<evidence type="ECO:0000256" key="2">
    <source>
        <dbReference type="ARBA" id="ARBA00022679"/>
    </source>
</evidence>
<protein>
    <submittedName>
        <fullName evidence="11">Uncharacterized protein</fullName>
    </submittedName>
</protein>
<dbReference type="Pfam" id="PF02773">
    <property type="entry name" value="S-AdoMet_synt_C"/>
    <property type="match status" value="1"/>
</dbReference>
<dbReference type="GO" id="GO:0004478">
    <property type="term" value="F:methionine adenosyltransferase activity"/>
    <property type="evidence" value="ECO:0007669"/>
    <property type="project" value="InterPro"/>
</dbReference>
<evidence type="ECO:0000256" key="4">
    <source>
        <dbReference type="ARBA" id="ARBA00022741"/>
    </source>
</evidence>
<proteinExistence type="predicted"/>
<keyword evidence="2" id="KW-0808">Transferase</keyword>
<evidence type="ECO:0000259" key="9">
    <source>
        <dbReference type="Pfam" id="PF02772"/>
    </source>
</evidence>
<evidence type="ECO:0000256" key="1">
    <source>
        <dbReference type="ARBA" id="ARBA00022563"/>
    </source>
</evidence>
<keyword evidence="7" id="KW-0630">Potassium</keyword>
<evidence type="ECO:0000313" key="11">
    <source>
        <dbReference type="EMBL" id="PJA46377.1"/>
    </source>
</evidence>
<dbReference type="AlphaFoldDB" id="A0A2M7XER0"/>
<dbReference type="GO" id="GO:0006730">
    <property type="term" value="P:one-carbon metabolic process"/>
    <property type="evidence" value="ECO:0007669"/>
    <property type="project" value="UniProtKB-KW"/>
</dbReference>
<dbReference type="InterPro" id="IPR002133">
    <property type="entry name" value="S-AdoMet_synthetase"/>
</dbReference>
<reference evidence="12" key="1">
    <citation type="submission" date="2017-09" db="EMBL/GenBank/DDBJ databases">
        <title>Depth-based differentiation of microbial function through sediment-hosted aquifers and enrichment of novel symbionts in the deep terrestrial subsurface.</title>
        <authorList>
            <person name="Probst A.J."/>
            <person name="Ladd B."/>
            <person name="Jarett J.K."/>
            <person name="Geller-Mcgrath D.E."/>
            <person name="Sieber C.M.K."/>
            <person name="Emerson J.B."/>
            <person name="Anantharaman K."/>
            <person name="Thomas B.C."/>
            <person name="Malmstrom R."/>
            <person name="Stieglmeier M."/>
            <person name="Klingl A."/>
            <person name="Woyke T."/>
            <person name="Ryan C.M."/>
            <person name="Banfield J.F."/>
        </authorList>
    </citation>
    <scope>NUCLEOTIDE SEQUENCE [LARGE SCALE GENOMIC DNA]</scope>
</reference>
<name>A0A2M7XER0_9BACT</name>
<keyword evidence="1" id="KW-0554">One-carbon metabolism</keyword>
<dbReference type="InterPro" id="IPR022628">
    <property type="entry name" value="S-AdoMet_synt_N"/>
</dbReference>
<evidence type="ECO:0000256" key="6">
    <source>
        <dbReference type="ARBA" id="ARBA00022842"/>
    </source>
</evidence>
<dbReference type="SUPFAM" id="SSF55973">
    <property type="entry name" value="S-adenosylmethionine synthetase"/>
    <property type="match status" value="3"/>
</dbReference>
<dbReference type="Pfam" id="PF02772">
    <property type="entry name" value="S-AdoMet_synt_M"/>
    <property type="match status" value="1"/>
</dbReference>
<dbReference type="GO" id="GO:0006556">
    <property type="term" value="P:S-adenosylmethionine biosynthetic process"/>
    <property type="evidence" value="ECO:0007669"/>
    <property type="project" value="InterPro"/>
</dbReference>
<keyword evidence="3" id="KW-0479">Metal-binding</keyword>
<keyword evidence="4" id="KW-0547">Nucleotide-binding</keyword>
<evidence type="ECO:0000256" key="7">
    <source>
        <dbReference type="ARBA" id="ARBA00022958"/>
    </source>
</evidence>
<evidence type="ECO:0000259" key="10">
    <source>
        <dbReference type="Pfam" id="PF02773"/>
    </source>
</evidence>
<organism evidence="11 12">
    <name type="scientific">Candidatus Uhrbacteria bacterium CG_4_9_14_3_um_filter_36_7</name>
    <dbReference type="NCBI Taxonomy" id="1975033"/>
    <lineage>
        <taxon>Bacteria</taxon>
        <taxon>Candidatus Uhriibacteriota</taxon>
    </lineage>
</organism>
<keyword evidence="5" id="KW-0067">ATP-binding</keyword>
<gene>
    <name evidence="11" type="ORF">CO172_03740</name>
</gene>
<dbReference type="PANTHER" id="PTHR11964">
    <property type="entry name" value="S-ADENOSYLMETHIONINE SYNTHETASE"/>
    <property type="match status" value="1"/>
</dbReference>
<dbReference type="InterPro" id="IPR022629">
    <property type="entry name" value="S-AdoMet_synt_central"/>
</dbReference>